<dbReference type="EC" id="3.4.19.12" evidence="2"/>
<dbReference type="Gene3D" id="3.90.70.10">
    <property type="entry name" value="Cysteine proteinases"/>
    <property type="match status" value="3"/>
</dbReference>
<dbReference type="InterPro" id="IPR028889">
    <property type="entry name" value="USP"/>
</dbReference>
<name>A0A812CBH8_ACAPH</name>
<dbReference type="InterPro" id="IPR001394">
    <property type="entry name" value="Peptidase_C19_UCH"/>
</dbReference>
<dbReference type="SUPFAM" id="SSF54001">
    <property type="entry name" value="Cysteine proteinases"/>
    <property type="match status" value="1"/>
</dbReference>
<dbReference type="InterPro" id="IPR018200">
    <property type="entry name" value="USP_CS"/>
</dbReference>
<evidence type="ECO:0000259" key="9">
    <source>
        <dbReference type="PROSITE" id="PS50235"/>
    </source>
</evidence>
<keyword evidence="7" id="KW-0472">Membrane</keyword>
<evidence type="ECO:0000256" key="6">
    <source>
        <dbReference type="SAM" id="MobiDB-lite"/>
    </source>
</evidence>
<feature type="transmembrane region" description="Helical" evidence="7">
    <location>
        <begin position="1147"/>
        <end position="1169"/>
    </location>
</feature>
<evidence type="ECO:0000259" key="8">
    <source>
        <dbReference type="PROSITE" id="PS50089"/>
    </source>
</evidence>
<keyword evidence="4" id="KW-0862">Zinc</keyword>
<evidence type="ECO:0000313" key="10">
    <source>
        <dbReference type="EMBL" id="CAE1268979.1"/>
    </source>
</evidence>
<proteinExistence type="predicted"/>
<feature type="region of interest" description="Disordered" evidence="6">
    <location>
        <begin position="175"/>
        <end position="225"/>
    </location>
</feature>
<reference evidence="10" key="1">
    <citation type="submission" date="2021-01" db="EMBL/GenBank/DDBJ databases">
        <authorList>
            <person name="Li R."/>
            <person name="Bekaert M."/>
        </authorList>
    </citation>
    <scope>NUCLEOTIDE SEQUENCE</scope>
    <source>
        <strain evidence="10">Farmed</strain>
    </source>
</reference>
<dbReference type="PROSITE" id="PS00973">
    <property type="entry name" value="USP_2"/>
    <property type="match status" value="1"/>
</dbReference>
<sequence>MEEVQSSVPNLLFEGSLDTATSSEIFSDMPDLKQEGITNKSVTSSDVGYTSSIGQLHRSPKDIESPAAFYGCCGFYNLGNTCFMNAGLQCLFCNTHLVKFFHEQFVLNDVSKDTLTGKFCQLVRKVWSGNFSLIHPLDFKGTLGMYYPQFHDFRQHDCQEFVTLLLDSLHESLNNARNNNNNNNNNAFQKPMQATSSKSEQMAHALTHSSSLDTSSSSSMNVITQKSHSSVSSSLSYSTKHTISAAATTEAVYEELVAAAATTTTATNSTSLATHNQNNSHMFSLQHEQQAVNTAMGISSSSKLKLASYNTASAISNKVEIQPNTVRVEEIMADPGCTMDEENDEEEEDMAMEKDDDVDDTLLEDEEAEVSSVGERHCKTSLLHESPGPDADYTTADIEAADHSWGCHLIKNNSIVVDTFHGQFKNTVVCSECCHVSVTYEPFMYLSVPIPHAMERQLCVIFMPQVRSMPPVRYLLNLNKNDNIYKAKTELREVASQPDCDIIMVEVVDSHITRVLDDNILLRFVNDSARKIYAFEMAAPPSSLDSSPTDSIGDLSAVSSSFSAKEDLTTVQPCSSTSPDIFTNMDTFTLDSFTPPSTPATVALSSVSNTPINTSYTAGFTNTVTASSCKLKAPLSADTETSVMESVPPNPTSTDETTSGTSKCFSSSSVFPDSAMKEESDLCDSSVVSQQQQLSSHSKSEVNATNSPNMWDWPPPVTSPSSVAIPMTWESNLDTCDQPQQQPIVSSSSLPPMAEHWRSCAICLEELLDTGLMVHASCGGTFCHSCLEMSLKHHSVFSYTCPVCLAFANPSVEFVPLADPESKRLRTRILAVPIAFRCLSKTDSDQLVLVGHPHILYLPNNISGNVLYSCVDQVVPALLEYTIVYTTEEGLQCSRCPSFNQCHGCIVQRMGRITLQPGDHLTVMLNNISTKQLDELMQQYVIDHDSMENLRPDTPMSIYDCFRAFMQSETLDEHNPWFCPSCCKNCRAKKTMTVWRYPDNLIIYLKRFVFHELTSTKIDNLVSFPLEHLDLSEFSSGPRTKHLIYDLHSIVCHFGGSNSGHYTCYAKHPKEDVWYYYNDETVCQQVPRDDHMSSAYVLFYVRQGTDVSFQVPDKASYQFLDSGLNNSPTYNNATTQKPLNSGYAKGIYLYSSQCLSVSLSLCTFISVAFSTSLFHTLFAFLSFSLSLSLFTSILLYLFFLSV</sequence>
<comment type="catalytic activity">
    <reaction evidence="1">
        <text>Thiol-dependent hydrolysis of ester, thioester, amide, peptide and isopeptide bonds formed by the C-terminal Gly of ubiquitin (a 76-residue protein attached to proteins as an intracellular targeting signal).</text>
        <dbReference type="EC" id="3.4.19.12"/>
    </reaction>
</comment>
<dbReference type="PANTHER" id="PTHR21646">
    <property type="entry name" value="UBIQUITIN CARBOXYL-TERMINAL HYDROLASE"/>
    <property type="match status" value="1"/>
</dbReference>
<keyword evidence="3 5" id="KW-0863">Zinc-finger</keyword>
<dbReference type="Proteomes" id="UP000597762">
    <property type="component" value="Unassembled WGS sequence"/>
</dbReference>
<gene>
    <name evidence="10" type="ORF">SPHA_36383</name>
</gene>
<dbReference type="EMBL" id="CAHIKZ030001591">
    <property type="protein sequence ID" value="CAE1268979.1"/>
    <property type="molecule type" value="Genomic_DNA"/>
</dbReference>
<dbReference type="AlphaFoldDB" id="A0A812CBH8"/>
<dbReference type="GO" id="GO:0004843">
    <property type="term" value="F:cysteine-type deubiquitinase activity"/>
    <property type="evidence" value="ECO:0007669"/>
    <property type="project" value="UniProtKB-EC"/>
</dbReference>
<dbReference type="PROSITE" id="PS50235">
    <property type="entry name" value="USP_3"/>
    <property type="match status" value="1"/>
</dbReference>
<dbReference type="GO" id="GO:0008270">
    <property type="term" value="F:zinc ion binding"/>
    <property type="evidence" value="ECO:0007669"/>
    <property type="project" value="UniProtKB-KW"/>
</dbReference>
<dbReference type="Gene3D" id="3.30.40.10">
    <property type="entry name" value="Zinc/RING finger domain, C3HC4 (zinc finger)"/>
    <property type="match status" value="1"/>
</dbReference>
<keyword evidence="7" id="KW-0812">Transmembrane</keyword>
<dbReference type="Pfam" id="PF00443">
    <property type="entry name" value="UCH"/>
    <property type="match status" value="1"/>
</dbReference>
<evidence type="ECO:0000256" key="3">
    <source>
        <dbReference type="ARBA" id="ARBA00022771"/>
    </source>
</evidence>
<feature type="region of interest" description="Disordered" evidence="6">
    <location>
        <begin position="681"/>
        <end position="716"/>
    </location>
</feature>
<evidence type="ECO:0000256" key="2">
    <source>
        <dbReference type="ARBA" id="ARBA00012759"/>
    </source>
</evidence>
<feature type="domain" description="USP" evidence="9">
    <location>
        <begin position="73"/>
        <end position="1103"/>
    </location>
</feature>
<feature type="transmembrane region" description="Helical" evidence="7">
    <location>
        <begin position="1176"/>
        <end position="1199"/>
    </location>
</feature>
<dbReference type="InterPro" id="IPR013083">
    <property type="entry name" value="Znf_RING/FYVE/PHD"/>
</dbReference>
<evidence type="ECO:0000313" key="11">
    <source>
        <dbReference type="Proteomes" id="UP000597762"/>
    </source>
</evidence>
<accession>A0A812CBH8</accession>
<dbReference type="CDD" id="cd02674">
    <property type="entry name" value="Peptidase_C19R"/>
    <property type="match status" value="1"/>
</dbReference>
<keyword evidence="11" id="KW-1185">Reference proteome</keyword>
<keyword evidence="7" id="KW-1133">Transmembrane helix</keyword>
<dbReference type="OrthoDB" id="2248014at2759"/>
<protein>
    <recommendedName>
        <fullName evidence="2">ubiquitinyl hydrolase 1</fullName>
        <ecNumber evidence="2">3.4.19.12</ecNumber>
    </recommendedName>
</protein>
<evidence type="ECO:0000256" key="7">
    <source>
        <dbReference type="SAM" id="Phobius"/>
    </source>
</evidence>
<dbReference type="PANTHER" id="PTHR21646:SF35">
    <property type="match status" value="1"/>
</dbReference>
<dbReference type="SUPFAM" id="SSF57850">
    <property type="entry name" value="RING/U-box"/>
    <property type="match status" value="1"/>
</dbReference>
<evidence type="ECO:0000256" key="5">
    <source>
        <dbReference type="PROSITE-ProRule" id="PRU00175"/>
    </source>
</evidence>
<feature type="domain" description="RING-type" evidence="8">
    <location>
        <begin position="760"/>
        <end position="804"/>
    </location>
</feature>
<organism evidence="10 11">
    <name type="scientific">Acanthosepion pharaonis</name>
    <name type="common">Pharaoh cuttlefish</name>
    <name type="synonym">Sepia pharaonis</name>
    <dbReference type="NCBI Taxonomy" id="158019"/>
    <lineage>
        <taxon>Eukaryota</taxon>
        <taxon>Metazoa</taxon>
        <taxon>Spiralia</taxon>
        <taxon>Lophotrochozoa</taxon>
        <taxon>Mollusca</taxon>
        <taxon>Cephalopoda</taxon>
        <taxon>Coleoidea</taxon>
        <taxon>Decapodiformes</taxon>
        <taxon>Sepiida</taxon>
        <taxon>Sepiina</taxon>
        <taxon>Sepiidae</taxon>
        <taxon>Acanthosepion</taxon>
    </lineage>
</organism>
<dbReference type="PROSITE" id="PS50089">
    <property type="entry name" value="ZF_RING_2"/>
    <property type="match status" value="1"/>
</dbReference>
<feature type="compositionally biased region" description="Low complexity" evidence="6">
    <location>
        <begin position="209"/>
        <end position="219"/>
    </location>
</feature>
<evidence type="ECO:0000256" key="4">
    <source>
        <dbReference type="ARBA" id="ARBA00022833"/>
    </source>
</evidence>
<feature type="compositionally biased region" description="Low complexity" evidence="6">
    <location>
        <begin position="175"/>
        <end position="187"/>
    </location>
</feature>
<dbReference type="PROSITE" id="PS00972">
    <property type="entry name" value="USP_1"/>
    <property type="match status" value="1"/>
</dbReference>
<dbReference type="InterPro" id="IPR001841">
    <property type="entry name" value="Znf_RING"/>
</dbReference>
<evidence type="ECO:0000256" key="1">
    <source>
        <dbReference type="ARBA" id="ARBA00000707"/>
    </source>
</evidence>
<feature type="compositionally biased region" description="Low complexity" evidence="6">
    <location>
        <begin position="683"/>
        <end position="697"/>
    </location>
</feature>
<dbReference type="InterPro" id="IPR050185">
    <property type="entry name" value="Ub_carboxyl-term_hydrolase"/>
</dbReference>
<dbReference type="InterPro" id="IPR038765">
    <property type="entry name" value="Papain-like_cys_pep_sf"/>
</dbReference>
<feature type="region of interest" description="Disordered" evidence="6">
    <location>
        <begin position="635"/>
        <end position="665"/>
    </location>
</feature>
<dbReference type="GO" id="GO:0016579">
    <property type="term" value="P:protein deubiquitination"/>
    <property type="evidence" value="ECO:0007669"/>
    <property type="project" value="InterPro"/>
</dbReference>
<comment type="caution">
    <text evidence="10">The sequence shown here is derived from an EMBL/GenBank/DDBJ whole genome shotgun (WGS) entry which is preliminary data.</text>
</comment>
<keyword evidence="3 5" id="KW-0479">Metal-binding</keyword>